<dbReference type="GO" id="GO:0016791">
    <property type="term" value="F:phosphatase activity"/>
    <property type="evidence" value="ECO:0007669"/>
    <property type="project" value="TreeGrafter"/>
</dbReference>
<dbReference type="InterPro" id="IPR001345">
    <property type="entry name" value="PG/BPGM_mutase_AS"/>
</dbReference>
<dbReference type="KEGG" id="ccb:Clocel_3764"/>
<dbReference type="GO" id="GO:0005737">
    <property type="term" value="C:cytoplasm"/>
    <property type="evidence" value="ECO:0007669"/>
    <property type="project" value="TreeGrafter"/>
</dbReference>
<reference evidence="5 6" key="1">
    <citation type="submission" date="2010-08" db="EMBL/GenBank/DDBJ databases">
        <title>Complete sequence of Clostridium cellulovorans 743B.</title>
        <authorList>
            <consortium name="US DOE Joint Genome Institute"/>
            <person name="Lucas S."/>
            <person name="Copeland A."/>
            <person name="Lapidus A."/>
            <person name="Cheng J.-F."/>
            <person name="Bruce D."/>
            <person name="Goodwin L."/>
            <person name="Pitluck S."/>
            <person name="Chertkov O."/>
            <person name="Detter J.C."/>
            <person name="Han C."/>
            <person name="Tapia R."/>
            <person name="Land M."/>
            <person name="Hauser L."/>
            <person name="Chang Y.-J."/>
            <person name="Jeffries C."/>
            <person name="Kyrpides N."/>
            <person name="Ivanova N."/>
            <person name="Mikhailova N."/>
            <person name="Hemme C.L."/>
            <person name="Woyke T."/>
        </authorList>
    </citation>
    <scope>NUCLEOTIDE SEQUENCE [LARGE SCALE GENOMIC DNA]</scope>
    <source>
        <strain evidence="6">ATCC 35296 / DSM 3052 / OCM 3 / 743B</strain>
    </source>
</reference>
<evidence type="ECO:0000256" key="2">
    <source>
        <dbReference type="ARBA" id="ARBA00023235"/>
    </source>
</evidence>
<feature type="active site" description="Tele-phosphohistidine intermediate" evidence="3">
    <location>
        <position position="9"/>
    </location>
</feature>
<dbReference type="EMBL" id="CP002160">
    <property type="protein sequence ID" value="ADL53434.1"/>
    <property type="molecule type" value="Genomic_DNA"/>
</dbReference>
<accession>D9SXD1</accession>
<dbReference type="AlphaFoldDB" id="D9SXD1"/>
<dbReference type="Pfam" id="PF00300">
    <property type="entry name" value="His_Phos_1"/>
    <property type="match status" value="1"/>
</dbReference>
<dbReference type="SUPFAM" id="SSF53254">
    <property type="entry name" value="Phosphoglycerate mutase-like"/>
    <property type="match status" value="1"/>
</dbReference>
<feature type="active site" description="Proton donor/acceptor" evidence="3">
    <location>
        <position position="82"/>
    </location>
</feature>
<sequence>MTKVLLIRHGETHFNIQKRFQGFMDSPLTEKGIAQAKLLSERLKNTHIDVIYTSSLGRAVETAALIKGDKDIKIIENDNLREMNLDRMEGYTTDELMISHKEQYHNFWNDPDKFIPDGGETFEELRERISKEISKIVKKHRGQTIAIVSHTVAIKSYIGYIDNLPIAQLWNPPFLHQTSLTVIDYEEGKGSISMYADISHLAEEKAEKTTKTV</sequence>
<keyword evidence="6" id="KW-1185">Reference proteome</keyword>
<evidence type="ECO:0000256" key="1">
    <source>
        <dbReference type="ARBA" id="ARBA00023152"/>
    </source>
</evidence>
<dbReference type="HOGENOM" id="CLU_033323_9_0_9"/>
<dbReference type="STRING" id="573061.Clocel_3764"/>
<keyword evidence="2" id="KW-0413">Isomerase</keyword>
<gene>
    <name evidence="5" type="ordered locus">Clocel_3764</name>
</gene>
<dbReference type="SMART" id="SM00855">
    <property type="entry name" value="PGAM"/>
    <property type="match status" value="1"/>
</dbReference>
<dbReference type="InterPro" id="IPR050275">
    <property type="entry name" value="PGM_Phosphatase"/>
</dbReference>
<dbReference type="Proteomes" id="UP000002730">
    <property type="component" value="Chromosome"/>
</dbReference>
<dbReference type="PROSITE" id="PS00175">
    <property type="entry name" value="PG_MUTASE"/>
    <property type="match status" value="1"/>
</dbReference>
<feature type="binding site" evidence="4">
    <location>
        <position position="58"/>
    </location>
    <ligand>
        <name>substrate</name>
    </ligand>
</feature>
<protein>
    <submittedName>
        <fullName evidence="5">Phosphoglycerate mutase</fullName>
    </submittedName>
</protein>
<name>D9SXD1_CLOC7</name>
<evidence type="ECO:0000313" key="6">
    <source>
        <dbReference type="Proteomes" id="UP000002730"/>
    </source>
</evidence>
<dbReference type="PANTHER" id="PTHR48100:SF1">
    <property type="entry name" value="HISTIDINE PHOSPHATASE FAMILY PROTEIN-RELATED"/>
    <property type="match status" value="1"/>
</dbReference>
<keyword evidence="1" id="KW-0324">Glycolysis</keyword>
<dbReference type="PANTHER" id="PTHR48100">
    <property type="entry name" value="BROAD-SPECIFICITY PHOSPHATASE YOR283W-RELATED"/>
    <property type="match status" value="1"/>
</dbReference>
<evidence type="ECO:0000256" key="3">
    <source>
        <dbReference type="PIRSR" id="PIRSR613078-1"/>
    </source>
</evidence>
<evidence type="ECO:0000256" key="4">
    <source>
        <dbReference type="PIRSR" id="PIRSR613078-2"/>
    </source>
</evidence>
<dbReference type="Gene3D" id="3.40.50.1240">
    <property type="entry name" value="Phosphoglycerate mutase-like"/>
    <property type="match status" value="1"/>
</dbReference>
<dbReference type="eggNOG" id="COG0406">
    <property type="taxonomic scope" value="Bacteria"/>
</dbReference>
<evidence type="ECO:0000313" key="5">
    <source>
        <dbReference type="EMBL" id="ADL53434.1"/>
    </source>
</evidence>
<dbReference type="InterPro" id="IPR013078">
    <property type="entry name" value="His_Pase_superF_clade-1"/>
</dbReference>
<organism evidence="5 6">
    <name type="scientific">Clostridium cellulovorans (strain ATCC 35296 / DSM 3052 / OCM 3 / 743B)</name>
    <dbReference type="NCBI Taxonomy" id="573061"/>
    <lineage>
        <taxon>Bacteria</taxon>
        <taxon>Bacillati</taxon>
        <taxon>Bacillota</taxon>
        <taxon>Clostridia</taxon>
        <taxon>Eubacteriales</taxon>
        <taxon>Clostridiaceae</taxon>
        <taxon>Clostridium</taxon>
    </lineage>
</organism>
<dbReference type="InterPro" id="IPR029033">
    <property type="entry name" value="His_PPase_superfam"/>
</dbReference>
<proteinExistence type="predicted"/>
<dbReference type="CDD" id="cd07067">
    <property type="entry name" value="HP_PGM_like"/>
    <property type="match status" value="1"/>
</dbReference>
<feature type="binding site" evidence="4">
    <location>
        <begin position="8"/>
        <end position="15"/>
    </location>
    <ligand>
        <name>substrate</name>
    </ligand>
</feature>
<dbReference type="RefSeq" id="WP_010073772.1">
    <property type="nucleotide sequence ID" value="NC_014393.1"/>
</dbReference>
<dbReference type="OrthoDB" id="9781415at2"/>